<dbReference type="Proteomes" id="UP000324707">
    <property type="component" value="Unassembled WGS sequence"/>
</dbReference>
<proteinExistence type="predicted"/>
<dbReference type="SUPFAM" id="SSF52833">
    <property type="entry name" value="Thioredoxin-like"/>
    <property type="match status" value="1"/>
</dbReference>
<dbReference type="Gene3D" id="3.40.30.10">
    <property type="entry name" value="Glutaredoxin"/>
    <property type="match status" value="1"/>
</dbReference>
<name>A0A5C8E570_9SPIR</name>
<dbReference type="InterPro" id="IPR036249">
    <property type="entry name" value="Thioredoxin-like_sf"/>
</dbReference>
<dbReference type="RefSeq" id="WP_147736611.1">
    <property type="nucleotide sequence ID" value="NZ_SAXX01000016.1"/>
</dbReference>
<protein>
    <submittedName>
        <fullName evidence="1">Thioredoxin family protein</fullName>
    </submittedName>
</protein>
<accession>A0A5C8E570</accession>
<sequence>MSKILVEFINTCPTCDSYSEYLNELQKTYEDKMELRIYYAGKDFDYIQKYGIIDRGTLIINGKNRYEILNKKLIEKEIKAAIENINN</sequence>
<dbReference type="EMBL" id="SAXX01000016">
    <property type="protein sequence ID" value="TXJ32438.1"/>
    <property type="molecule type" value="Genomic_DNA"/>
</dbReference>
<organism evidence="1 2">
    <name type="scientific">Brachyspira aalborgi</name>
    <dbReference type="NCBI Taxonomy" id="29522"/>
    <lineage>
        <taxon>Bacteria</taxon>
        <taxon>Pseudomonadati</taxon>
        <taxon>Spirochaetota</taxon>
        <taxon>Spirochaetia</taxon>
        <taxon>Brachyspirales</taxon>
        <taxon>Brachyspiraceae</taxon>
        <taxon>Brachyspira</taxon>
    </lineage>
</organism>
<evidence type="ECO:0000313" key="2">
    <source>
        <dbReference type="Proteomes" id="UP000324707"/>
    </source>
</evidence>
<evidence type="ECO:0000313" key="1">
    <source>
        <dbReference type="EMBL" id="TXJ32438.1"/>
    </source>
</evidence>
<dbReference type="AlphaFoldDB" id="A0A5C8E570"/>
<comment type="caution">
    <text evidence="1">The sequence shown here is derived from an EMBL/GenBank/DDBJ whole genome shotgun (WGS) entry which is preliminary data.</text>
</comment>
<dbReference type="NCBIfam" id="NF040730">
    <property type="entry name" value="CxCC_doxin"/>
    <property type="match status" value="1"/>
</dbReference>
<gene>
    <name evidence="1" type="ORF">EPJ69_06170</name>
</gene>
<reference evidence="1 2" key="1">
    <citation type="journal article" date="1992" name="Lakartidningen">
        <title>[Penicillin V and not amoxicillin is the first choice preparation in acute otitis].</title>
        <authorList>
            <person name="Kamme C."/>
            <person name="Lundgren K."/>
            <person name="Prellner K."/>
        </authorList>
    </citation>
    <scope>NUCLEOTIDE SEQUENCE [LARGE SCALE GENOMIC DNA]</scope>
    <source>
        <strain evidence="1 2">PC5538III-lc</strain>
    </source>
</reference>